<dbReference type="PANTHER" id="PTHR43401">
    <property type="entry name" value="L-THREONINE 3-DEHYDROGENASE"/>
    <property type="match status" value="1"/>
</dbReference>
<organism evidence="3 4">
    <name type="scientific">Salinicola rhizosphaerae</name>
    <dbReference type="NCBI Taxonomy" id="1443141"/>
    <lineage>
        <taxon>Bacteria</taxon>
        <taxon>Pseudomonadati</taxon>
        <taxon>Pseudomonadota</taxon>
        <taxon>Gammaproteobacteria</taxon>
        <taxon>Oceanospirillales</taxon>
        <taxon>Halomonadaceae</taxon>
        <taxon>Salinicola</taxon>
    </lineage>
</organism>
<feature type="domain" description="Alcohol dehydrogenase-like N-terminal" evidence="2">
    <location>
        <begin position="28"/>
        <end position="138"/>
    </location>
</feature>
<name>A0ABQ3DXJ6_9GAMM</name>
<protein>
    <submittedName>
        <fullName evidence="3">Dehydrogenase</fullName>
    </submittedName>
</protein>
<dbReference type="InterPro" id="IPR050129">
    <property type="entry name" value="Zn_alcohol_dh"/>
</dbReference>
<evidence type="ECO:0000259" key="2">
    <source>
        <dbReference type="Pfam" id="PF08240"/>
    </source>
</evidence>
<dbReference type="InterPro" id="IPR013154">
    <property type="entry name" value="ADH-like_N"/>
</dbReference>
<dbReference type="EMBL" id="BMZI01000003">
    <property type="protein sequence ID" value="GHB18295.1"/>
    <property type="molecule type" value="Genomic_DNA"/>
</dbReference>
<keyword evidence="1" id="KW-0560">Oxidoreductase</keyword>
<proteinExistence type="predicted"/>
<reference evidence="4" key="1">
    <citation type="journal article" date="2019" name="Int. J. Syst. Evol. Microbiol.">
        <title>The Global Catalogue of Microorganisms (GCM) 10K type strain sequencing project: providing services to taxonomists for standard genome sequencing and annotation.</title>
        <authorList>
            <consortium name="The Broad Institute Genomics Platform"/>
            <consortium name="The Broad Institute Genome Sequencing Center for Infectious Disease"/>
            <person name="Wu L."/>
            <person name="Ma J."/>
        </authorList>
    </citation>
    <scope>NUCLEOTIDE SEQUENCE [LARGE SCALE GENOMIC DNA]</scope>
    <source>
        <strain evidence="4">KCTC 32998</strain>
    </source>
</reference>
<evidence type="ECO:0000256" key="1">
    <source>
        <dbReference type="ARBA" id="ARBA00023002"/>
    </source>
</evidence>
<dbReference type="Gene3D" id="3.90.180.10">
    <property type="entry name" value="Medium-chain alcohol dehydrogenases, catalytic domain"/>
    <property type="match status" value="1"/>
</dbReference>
<dbReference type="InterPro" id="IPR011032">
    <property type="entry name" value="GroES-like_sf"/>
</dbReference>
<dbReference type="RefSeq" id="WP_229809005.1">
    <property type="nucleotide sequence ID" value="NZ_BMZI01000003.1"/>
</dbReference>
<comment type="caution">
    <text evidence="3">The sequence shown here is derived from an EMBL/GenBank/DDBJ whole genome shotgun (WGS) entry which is preliminary data.</text>
</comment>
<dbReference type="PANTHER" id="PTHR43401:SF2">
    <property type="entry name" value="L-THREONINE 3-DEHYDROGENASE"/>
    <property type="match status" value="1"/>
</dbReference>
<dbReference type="SUPFAM" id="SSF50129">
    <property type="entry name" value="GroES-like"/>
    <property type="match status" value="1"/>
</dbReference>
<gene>
    <name evidence="3" type="ORF">GCM10009038_16660</name>
</gene>
<dbReference type="Gene3D" id="3.40.50.720">
    <property type="entry name" value="NAD(P)-binding Rossmann-like Domain"/>
    <property type="match status" value="1"/>
</dbReference>
<dbReference type="SUPFAM" id="SSF51735">
    <property type="entry name" value="NAD(P)-binding Rossmann-fold domains"/>
    <property type="match status" value="1"/>
</dbReference>
<evidence type="ECO:0000313" key="3">
    <source>
        <dbReference type="EMBL" id="GHB18295.1"/>
    </source>
</evidence>
<dbReference type="InterPro" id="IPR036291">
    <property type="entry name" value="NAD(P)-bd_dom_sf"/>
</dbReference>
<evidence type="ECO:0000313" key="4">
    <source>
        <dbReference type="Proteomes" id="UP000646745"/>
    </source>
</evidence>
<dbReference type="Pfam" id="PF08240">
    <property type="entry name" value="ADH_N"/>
    <property type="match status" value="1"/>
</dbReference>
<keyword evidence="4" id="KW-1185">Reference proteome</keyword>
<dbReference type="Proteomes" id="UP000646745">
    <property type="component" value="Unassembled WGS sequence"/>
</dbReference>
<accession>A0ABQ3DXJ6</accession>
<sequence>MADEMTAVRLHGVGDLRVETISRPPGPGAGEVLLRLLAAGICGSDLHNFQTGAWIAHLPVTPGHEFCAEIVAVGPDVTAWQVGQRVVVDSRAVCGECESCAVGETNLCEQLGFVGELCDGAFGEWCLQPVERLIAVPDDVASEVAALAEPLGVALHVLKRLAPHPDQPLVIVGGGTIGGLVALLARDMALGPLLLVERNAERAALLERVCGVEALTFDALADRRPRLAVEATGSAAALKALIDSMGRGSRVALVGLFHQLAELDANLLVEREIDLIGCSVFRDEQREVMARLAALAPALRELCESPISLEAVPARYTSLIAGGGARLKSLVVPSVCDAKPSEEI</sequence>